<keyword evidence="6 11" id="KW-0418">Kinase</keyword>
<dbReference type="GO" id="GO:0005524">
    <property type="term" value="F:ATP binding"/>
    <property type="evidence" value="ECO:0007669"/>
    <property type="project" value="UniProtKB-KW"/>
</dbReference>
<dbReference type="PANTHER" id="PTHR44936">
    <property type="entry name" value="SENSOR PROTEIN CREC"/>
    <property type="match status" value="1"/>
</dbReference>
<evidence type="ECO:0000313" key="12">
    <source>
        <dbReference type="Proteomes" id="UP000510682"/>
    </source>
</evidence>
<evidence type="ECO:0000256" key="4">
    <source>
        <dbReference type="ARBA" id="ARBA00022679"/>
    </source>
</evidence>
<dbReference type="InterPro" id="IPR050980">
    <property type="entry name" value="2C_sensor_his_kinase"/>
</dbReference>
<dbReference type="SUPFAM" id="SSF55874">
    <property type="entry name" value="ATPase domain of HSP90 chaperone/DNA topoisomerase II/histidine kinase"/>
    <property type="match status" value="1"/>
</dbReference>
<dbReference type="KEGG" id="mgor:H0P51_22530"/>
<reference evidence="11 12" key="2">
    <citation type="submission" date="2020-07" db="EMBL/GenBank/DDBJ databases">
        <authorList>
            <person name="Yu X."/>
        </authorList>
    </citation>
    <scope>NUCLEOTIDE SEQUENCE [LARGE SCALE GENOMIC DNA]</scope>
    <source>
        <strain evidence="12">24</strain>
    </source>
</reference>
<dbReference type="Pfam" id="PF02518">
    <property type="entry name" value="HATPase_c"/>
    <property type="match status" value="1"/>
</dbReference>
<evidence type="ECO:0000259" key="10">
    <source>
        <dbReference type="PROSITE" id="PS50109"/>
    </source>
</evidence>
<feature type="transmembrane region" description="Helical" evidence="9">
    <location>
        <begin position="158"/>
        <end position="179"/>
    </location>
</feature>
<feature type="transmembrane region" description="Helical" evidence="9">
    <location>
        <begin position="127"/>
        <end position="146"/>
    </location>
</feature>
<dbReference type="InterPro" id="IPR004358">
    <property type="entry name" value="Sig_transdc_His_kin-like_C"/>
</dbReference>
<keyword evidence="7" id="KW-0067">ATP-binding</keyword>
<evidence type="ECO:0000256" key="5">
    <source>
        <dbReference type="ARBA" id="ARBA00022741"/>
    </source>
</evidence>
<dbReference type="AlphaFoldDB" id="A0A7D6EE50"/>
<dbReference type="GO" id="GO:0000155">
    <property type="term" value="F:phosphorelay sensor kinase activity"/>
    <property type="evidence" value="ECO:0007669"/>
    <property type="project" value="InterPro"/>
</dbReference>
<gene>
    <name evidence="11" type="ORF">H0P51_22530</name>
</gene>
<evidence type="ECO:0000256" key="8">
    <source>
        <dbReference type="ARBA" id="ARBA00023012"/>
    </source>
</evidence>
<organism evidence="11 12">
    <name type="scientific">Mycobacterium vicinigordonae</name>
    <dbReference type="NCBI Taxonomy" id="1719132"/>
    <lineage>
        <taxon>Bacteria</taxon>
        <taxon>Bacillati</taxon>
        <taxon>Actinomycetota</taxon>
        <taxon>Actinomycetes</taxon>
        <taxon>Mycobacteriales</taxon>
        <taxon>Mycobacteriaceae</taxon>
        <taxon>Mycobacterium</taxon>
    </lineage>
</organism>
<dbReference type="SMART" id="SM00387">
    <property type="entry name" value="HATPase_c"/>
    <property type="match status" value="1"/>
</dbReference>
<reference evidence="12" key="1">
    <citation type="submission" date="2020-07" db="EMBL/GenBank/DDBJ databases">
        <title>Description of Mycobacterium gordonae subsp. intergordonae subsp.nov. and Mycobacterium gordonae subsp. gordonae subsp. nov.</title>
        <authorList>
            <person name="Yu X."/>
        </authorList>
    </citation>
    <scope>NUCLEOTIDE SEQUENCE [LARGE SCALE GENOMIC DNA]</scope>
    <source>
        <strain evidence="12">24</strain>
    </source>
</reference>
<evidence type="ECO:0000256" key="6">
    <source>
        <dbReference type="ARBA" id="ARBA00022777"/>
    </source>
</evidence>
<dbReference type="InterPro" id="IPR036890">
    <property type="entry name" value="HATPase_C_sf"/>
</dbReference>
<accession>A0A7D6EE50</accession>
<evidence type="ECO:0000256" key="3">
    <source>
        <dbReference type="ARBA" id="ARBA00012438"/>
    </source>
</evidence>
<dbReference type="Gene3D" id="3.30.565.10">
    <property type="entry name" value="Histidine kinase-like ATPase, C-terminal domain"/>
    <property type="match status" value="1"/>
</dbReference>
<sequence length="432" mass="45605">MSTVRRLGALVLPAGDGYGLARVVVAIRFAVVVSIGILVSAGPPWMRGYTAALIVVLAVSLGYASALMAFPRFEVRHTSFAWLLAAADAILTLILVGLTGGPASPVVLVLALVVISSAARLTFPESITLAVLVGVGYVGVIAYSPGPSGAALPGAVQGVWWALYLVFIAVLSGGLSVLIELEHRSRVKALVEAEVEHAAAEEERDLRSRLLRSYEAQQEGLQVLLHEFRTPVTSLDALACALTDGTPMTGAAAQAALTLAGRHARHLSDMLDALSDVNLSRQPTFSSGRVRRVSLTELVAEAGDAAGVIPPRLRVSVHADVETIHIDAQGLRRVLTNLLENATRHGRGRPIDVICSRDRNQLHVAVLDRGPGVPASQMQELTSKFVRLSDRHGTAGLGLWIVAQIIDALGGSLTFTSRDEGGFTASFSVPVE</sequence>
<evidence type="ECO:0000313" key="11">
    <source>
        <dbReference type="EMBL" id="QLL10425.1"/>
    </source>
</evidence>
<keyword evidence="8" id="KW-0902">Two-component regulatory system</keyword>
<reference evidence="12" key="3">
    <citation type="submission" date="2023-07" db="EMBL/GenBank/DDBJ databases">
        <title>Description of Mycobacterium gordonae subsp. intergordonae subsp.nov. and Mycobacterium gordonae subsp. gordonae subsp. nov.</title>
        <authorList>
            <person name="Huang H."/>
        </authorList>
    </citation>
    <scope>NUCLEOTIDE SEQUENCE [LARGE SCALE GENOMIC DNA]</scope>
    <source>
        <strain evidence="12">24</strain>
    </source>
</reference>
<feature type="transmembrane region" description="Helical" evidence="9">
    <location>
        <begin position="51"/>
        <end position="70"/>
    </location>
</feature>
<comment type="subcellular location">
    <subcellularLocation>
        <location evidence="2">Cell membrane</location>
    </subcellularLocation>
</comment>
<keyword evidence="9" id="KW-1133">Transmembrane helix</keyword>
<dbReference type="EMBL" id="CP059165">
    <property type="protein sequence ID" value="QLL10425.1"/>
    <property type="molecule type" value="Genomic_DNA"/>
</dbReference>
<protein>
    <recommendedName>
        <fullName evidence="3">histidine kinase</fullName>
        <ecNumber evidence="3">2.7.13.3</ecNumber>
    </recommendedName>
</protein>
<dbReference type="GO" id="GO:0005886">
    <property type="term" value="C:plasma membrane"/>
    <property type="evidence" value="ECO:0007669"/>
    <property type="project" value="UniProtKB-SubCell"/>
</dbReference>
<keyword evidence="9" id="KW-0472">Membrane</keyword>
<dbReference type="InterPro" id="IPR003594">
    <property type="entry name" value="HATPase_dom"/>
</dbReference>
<feature type="transmembrane region" description="Helical" evidence="9">
    <location>
        <begin position="90"/>
        <end position="115"/>
    </location>
</feature>
<evidence type="ECO:0000256" key="9">
    <source>
        <dbReference type="SAM" id="Phobius"/>
    </source>
</evidence>
<dbReference type="Proteomes" id="UP000510682">
    <property type="component" value="Chromosome"/>
</dbReference>
<dbReference type="Gene3D" id="1.10.287.130">
    <property type="match status" value="1"/>
</dbReference>
<keyword evidence="9" id="KW-0812">Transmembrane</keyword>
<comment type="catalytic activity">
    <reaction evidence="1">
        <text>ATP + protein L-histidine = ADP + protein N-phospho-L-histidine.</text>
        <dbReference type="EC" id="2.7.13.3"/>
    </reaction>
</comment>
<name>A0A7D6EE50_9MYCO</name>
<dbReference type="EC" id="2.7.13.3" evidence="3"/>
<evidence type="ECO:0000256" key="7">
    <source>
        <dbReference type="ARBA" id="ARBA00022840"/>
    </source>
</evidence>
<dbReference type="PRINTS" id="PR00344">
    <property type="entry name" value="BCTRLSENSOR"/>
</dbReference>
<keyword evidence="5" id="KW-0547">Nucleotide-binding</keyword>
<dbReference type="InterPro" id="IPR005467">
    <property type="entry name" value="His_kinase_dom"/>
</dbReference>
<evidence type="ECO:0000256" key="1">
    <source>
        <dbReference type="ARBA" id="ARBA00000085"/>
    </source>
</evidence>
<dbReference type="SUPFAM" id="SSF47384">
    <property type="entry name" value="Homodimeric domain of signal transducing histidine kinase"/>
    <property type="match status" value="1"/>
</dbReference>
<dbReference type="PROSITE" id="PS50109">
    <property type="entry name" value="HIS_KIN"/>
    <property type="match status" value="1"/>
</dbReference>
<dbReference type="InterPro" id="IPR036097">
    <property type="entry name" value="HisK_dim/P_sf"/>
</dbReference>
<dbReference type="PANTHER" id="PTHR44936:SF10">
    <property type="entry name" value="SENSOR PROTEIN RSTB"/>
    <property type="match status" value="1"/>
</dbReference>
<proteinExistence type="predicted"/>
<feature type="transmembrane region" description="Helical" evidence="9">
    <location>
        <begin position="20"/>
        <end position="39"/>
    </location>
</feature>
<keyword evidence="4" id="KW-0808">Transferase</keyword>
<feature type="domain" description="Histidine kinase" evidence="10">
    <location>
        <begin position="223"/>
        <end position="432"/>
    </location>
</feature>
<keyword evidence="12" id="KW-1185">Reference proteome</keyword>
<evidence type="ECO:0000256" key="2">
    <source>
        <dbReference type="ARBA" id="ARBA00004236"/>
    </source>
</evidence>